<evidence type="ECO:0000313" key="3">
    <source>
        <dbReference type="Proteomes" id="UP001307849"/>
    </source>
</evidence>
<proteinExistence type="predicted"/>
<dbReference type="Proteomes" id="UP001307849">
    <property type="component" value="Unassembled WGS sequence"/>
</dbReference>
<protein>
    <submittedName>
        <fullName evidence="2">Uncharacterized protein</fullName>
    </submittedName>
</protein>
<dbReference type="EMBL" id="JAVHJM010000013">
    <property type="protein sequence ID" value="KAK6499521.1"/>
    <property type="molecule type" value="Genomic_DNA"/>
</dbReference>
<dbReference type="AlphaFoldDB" id="A0AAN8RQ28"/>
<feature type="coiled-coil region" evidence="1">
    <location>
        <begin position="56"/>
        <end position="83"/>
    </location>
</feature>
<sequence length="145" mass="16192">MATPRKGESFSDYTPDEQALFAKILEGEDLLDHVTGIQGLGLRTQALDLQDDLDWVDGLQEENEQLHDKNGKLEEEIAKMARQLEASGKVNPIAMANLRVELFQAHIIIKNMTTKYRDLKNKVEAGRQARAARVAAKQQGETPPP</sequence>
<accession>A0AAN8RQ28</accession>
<gene>
    <name evidence="2" type="ORF">TWF506_004151</name>
</gene>
<organism evidence="2 3">
    <name type="scientific">Arthrobotrys conoides</name>
    <dbReference type="NCBI Taxonomy" id="74498"/>
    <lineage>
        <taxon>Eukaryota</taxon>
        <taxon>Fungi</taxon>
        <taxon>Dikarya</taxon>
        <taxon>Ascomycota</taxon>
        <taxon>Pezizomycotina</taxon>
        <taxon>Orbiliomycetes</taxon>
        <taxon>Orbiliales</taxon>
        <taxon>Orbiliaceae</taxon>
        <taxon>Arthrobotrys</taxon>
    </lineage>
</organism>
<reference evidence="2 3" key="1">
    <citation type="submission" date="2019-10" db="EMBL/GenBank/DDBJ databases">
        <authorList>
            <person name="Palmer J.M."/>
        </authorList>
    </citation>
    <scope>NUCLEOTIDE SEQUENCE [LARGE SCALE GENOMIC DNA]</scope>
    <source>
        <strain evidence="2 3">TWF506</strain>
    </source>
</reference>
<keyword evidence="3" id="KW-1185">Reference proteome</keyword>
<evidence type="ECO:0000313" key="2">
    <source>
        <dbReference type="EMBL" id="KAK6499521.1"/>
    </source>
</evidence>
<keyword evidence="1" id="KW-0175">Coiled coil</keyword>
<comment type="caution">
    <text evidence="2">The sequence shown here is derived from an EMBL/GenBank/DDBJ whole genome shotgun (WGS) entry which is preliminary data.</text>
</comment>
<evidence type="ECO:0000256" key="1">
    <source>
        <dbReference type="SAM" id="Coils"/>
    </source>
</evidence>
<name>A0AAN8RQ28_9PEZI</name>